<evidence type="ECO:0000259" key="2">
    <source>
        <dbReference type="PROSITE" id="PS51677"/>
    </source>
</evidence>
<dbReference type="InterPro" id="IPR050248">
    <property type="entry name" value="Polysacc_deacetylase_ArnD"/>
</dbReference>
<dbReference type="PANTHER" id="PTHR10587:SF128">
    <property type="entry name" value="POLYSACCHARIDE DEACETYLASE PDAB-RELATED"/>
    <property type="match status" value="1"/>
</dbReference>
<gene>
    <name evidence="3" type="ordered locus">Clole_2961</name>
</gene>
<feature type="chain" id="PRO_5039419974" evidence="1">
    <location>
        <begin position="27"/>
        <end position="246"/>
    </location>
</feature>
<dbReference type="GO" id="GO:0016020">
    <property type="term" value="C:membrane"/>
    <property type="evidence" value="ECO:0007669"/>
    <property type="project" value="TreeGrafter"/>
</dbReference>
<keyword evidence="4" id="KW-1185">Reference proteome</keyword>
<evidence type="ECO:0000313" key="3">
    <source>
        <dbReference type="EMBL" id="ADZ84658.1"/>
    </source>
</evidence>
<dbReference type="STRING" id="642492.Clole_2961"/>
<dbReference type="PANTHER" id="PTHR10587">
    <property type="entry name" value="GLYCOSYL TRANSFERASE-RELATED"/>
    <property type="match status" value="1"/>
</dbReference>
<dbReference type="InterPro" id="IPR011330">
    <property type="entry name" value="Glyco_hydro/deAcase_b/a-brl"/>
</dbReference>
<feature type="domain" description="NodB homology" evidence="2">
    <location>
        <begin position="43"/>
        <end position="222"/>
    </location>
</feature>
<evidence type="ECO:0000256" key="1">
    <source>
        <dbReference type="SAM" id="SignalP"/>
    </source>
</evidence>
<dbReference type="RefSeq" id="WP_013657938.1">
    <property type="nucleotide sequence ID" value="NC_015275.1"/>
</dbReference>
<organism evidence="3 4">
    <name type="scientific">Cellulosilyticum lentocellum (strain ATCC 49066 / DSM 5427 / NCIMB 11756 / RHM5)</name>
    <name type="common">Clostridium lentocellum</name>
    <dbReference type="NCBI Taxonomy" id="642492"/>
    <lineage>
        <taxon>Bacteria</taxon>
        <taxon>Bacillati</taxon>
        <taxon>Bacillota</taxon>
        <taxon>Clostridia</taxon>
        <taxon>Lachnospirales</taxon>
        <taxon>Cellulosilyticaceae</taxon>
        <taxon>Cellulosilyticum</taxon>
    </lineage>
</organism>
<dbReference type="CDD" id="cd10917">
    <property type="entry name" value="CE4_NodB_like_6s_7s"/>
    <property type="match status" value="1"/>
</dbReference>
<dbReference type="EMBL" id="CP002582">
    <property type="protein sequence ID" value="ADZ84658.1"/>
    <property type="molecule type" value="Genomic_DNA"/>
</dbReference>
<accession>F2JMK7</accession>
<proteinExistence type="predicted"/>
<dbReference type="Pfam" id="PF01522">
    <property type="entry name" value="Polysacc_deac_1"/>
    <property type="match status" value="1"/>
</dbReference>
<reference evidence="3 4" key="1">
    <citation type="journal article" date="2011" name="J. Bacteriol.">
        <title>Complete genome sequence of the cellulose-degrading bacterium Cellulosilyticum lentocellum.</title>
        <authorList>
            <consortium name="US DOE Joint Genome Institute"/>
            <person name="Miller D.A."/>
            <person name="Suen G."/>
            <person name="Bruce D."/>
            <person name="Copeland A."/>
            <person name="Cheng J.F."/>
            <person name="Detter C."/>
            <person name="Goodwin L.A."/>
            <person name="Han C.S."/>
            <person name="Hauser L.J."/>
            <person name="Land M.L."/>
            <person name="Lapidus A."/>
            <person name="Lucas S."/>
            <person name="Meincke L."/>
            <person name="Pitluck S."/>
            <person name="Tapia R."/>
            <person name="Teshima H."/>
            <person name="Woyke T."/>
            <person name="Fox B.G."/>
            <person name="Angert E.R."/>
            <person name="Currie C.R."/>
        </authorList>
    </citation>
    <scope>NUCLEOTIDE SEQUENCE [LARGE SCALE GENOMIC DNA]</scope>
    <source>
        <strain evidence="4">ATCC 49066 / DSM 5427 / NCIMB 11756 / RHM5</strain>
    </source>
</reference>
<dbReference type="PROSITE" id="PS51677">
    <property type="entry name" value="NODB"/>
    <property type="match status" value="1"/>
</dbReference>
<dbReference type="Proteomes" id="UP000008467">
    <property type="component" value="Chromosome"/>
</dbReference>
<feature type="signal peptide" evidence="1">
    <location>
        <begin position="1"/>
        <end position="26"/>
    </location>
</feature>
<protein>
    <submittedName>
        <fullName evidence="3">Polysaccharide deacetylase</fullName>
    </submittedName>
</protein>
<dbReference type="GO" id="GO:0005975">
    <property type="term" value="P:carbohydrate metabolic process"/>
    <property type="evidence" value="ECO:0007669"/>
    <property type="project" value="InterPro"/>
</dbReference>
<dbReference type="GO" id="GO:0016810">
    <property type="term" value="F:hydrolase activity, acting on carbon-nitrogen (but not peptide) bonds"/>
    <property type="evidence" value="ECO:0007669"/>
    <property type="project" value="InterPro"/>
</dbReference>
<dbReference type="AlphaFoldDB" id="F2JMK7"/>
<dbReference type="InterPro" id="IPR002509">
    <property type="entry name" value="NODB_dom"/>
</dbReference>
<sequence length="246" mass="27720">MKNVKKYLKRVVAIVLAIMCSLPVLGAPTKKLPIYCVNTNGEKKVALSFDAAWGADDTDELLATLDKYQVKATFFIVGDWVRKYPDMVKKLADAGHDIANHSNKHPHMNQMSKDAIKKDIMAAHEALKNVTGQEANLFRPPYGEYNNAVIEAAQECNYYTVQWDVDSLDWKEYGLQQLIDKVVKHKNLRPGSIVLLHNNAKYTAKALDSIIKGLIDQGYTLVPISELILKDVPYTLDHEGRQQPVR</sequence>
<dbReference type="Gene3D" id="3.20.20.370">
    <property type="entry name" value="Glycoside hydrolase/deacetylase"/>
    <property type="match status" value="1"/>
</dbReference>
<dbReference type="eggNOG" id="COG0726">
    <property type="taxonomic scope" value="Bacteria"/>
</dbReference>
<evidence type="ECO:0000313" key="4">
    <source>
        <dbReference type="Proteomes" id="UP000008467"/>
    </source>
</evidence>
<dbReference type="HOGENOM" id="CLU_021264_0_2_9"/>
<keyword evidence="1" id="KW-0732">Signal</keyword>
<dbReference type="SUPFAM" id="SSF88713">
    <property type="entry name" value="Glycoside hydrolase/deacetylase"/>
    <property type="match status" value="1"/>
</dbReference>
<dbReference type="KEGG" id="cle:Clole_2961"/>
<name>F2JMK7_CELLD</name>